<dbReference type="EMBL" id="BORJ01000009">
    <property type="protein sequence ID" value="GIN97404.1"/>
    <property type="molecule type" value="Genomic_DNA"/>
</dbReference>
<evidence type="ECO:0000256" key="5">
    <source>
        <dbReference type="ARBA" id="ARBA00049534"/>
    </source>
</evidence>
<evidence type="ECO:0000313" key="7">
    <source>
        <dbReference type="EMBL" id="GIN97404.1"/>
    </source>
</evidence>
<evidence type="ECO:0000256" key="1">
    <source>
        <dbReference type="ARBA" id="ARBA00011076"/>
    </source>
</evidence>
<dbReference type="NCBIfam" id="TIGR03814">
    <property type="entry name" value="Gln_ase"/>
    <property type="match status" value="1"/>
</dbReference>
<feature type="binding site" evidence="6">
    <location>
        <position position="189"/>
    </location>
    <ligand>
        <name>substrate</name>
    </ligand>
</feature>
<keyword evidence="8" id="KW-1185">Reference proteome</keyword>
<sequence length="336" mass="37234">MYCYLHYIGLLAYNCQTTRIYYEMVMNMACRTKKELKELVKEARKCIAHGKVADYIPALGKANPKDLAIAIQYPDGKCISAGDIERKITLQSISKVISLALVLMDRGTDEVFGKVGMEPTGDPFNSIAKLETMTPAKPLNPMINAGALVVTQMIRGDHVEERTHRLLSFIRELTNNSFIGINEEAARSEFETSQLNRALCYFLKHHKIIEEDVETLMDLYTRQCAIEMNCLELARMGMIFAMNGLDPDSGKQIIPENIARICKTFMVTCGMYNASGEFAIKIGIPAKSGVSGGIMGAVPQKFGIGIFGPALDQKGNSIAGMKLLELLSETYQLSMF</sequence>
<feature type="binding site" evidence="6">
    <location>
        <position position="220"/>
    </location>
    <ligand>
        <name>substrate</name>
    </ligand>
</feature>
<comment type="caution">
    <text evidence="7">The sequence shown here is derived from an EMBL/GenBank/DDBJ whole genome shotgun (WGS) entry which is preliminary data.</text>
</comment>
<evidence type="ECO:0000256" key="4">
    <source>
        <dbReference type="ARBA" id="ARBA00022801"/>
    </source>
</evidence>
<reference evidence="7 8" key="1">
    <citation type="submission" date="2021-03" db="EMBL/GenBank/DDBJ databases">
        <title>Antimicrobial resistance genes in bacteria isolated from Japanese honey, and their potential for conferring macrolide and lincosamide resistance in the American foulbrood pathogen Paenibacillus larvae.</title>
        <authorList>
            <person name="Okamoto M."/>
            <person name="Kumagai M."/>
            <person name="Kanamori H."/>
            <person name="Takamatsu D."/>
        </authorList>
    </citation>
    <scope>NUCLEOTIDE SEQUENCE [LARGE SCALE GENOMIC DNA]</scope>
    <source>
        <strain evidence="7 8">J6TS1</strain>
    </source>
</reference>
<comment type="subunit">
    <text evidence="2 6">Homotetramer.</text>
</comment>
<accession>A0ABQ4L0F4</accession>
<comment type="catalytic activity">
    <reaction evidence="5 6">
        <text>L-glutamine + H2O = L-glutamate + NH4(+)</text>
        <dbReference type="Rhea" id="RHEA:15889"/>
        <dbReference type="ChEBI" id="CHEBI:15377"/>
        <dbReference type="ChEBI" id="CHEBI:28938"/>
        <dbReference type="ChEBI" id="CHEBI:29985"/>
        <dbReference type="ChEBI" id="CHEBI:58359"/>
        <dbReference type="EC" id="3.5.1.2"/>
    </reaction>
</comment>
<comment type="similarity">
    <text evidence="1 6">Belongs to the glutaminase family.</text>
</comment>
<feature type="binding site" evidence="6">
    <location>
        <position position="196"/>
    </location>
    <ligand>
        <name>substrate</name>
    </ligand>
</feature>
<gene>
    <name evidence="7" type="primary">glsA2</name>
    <name evidence="6" type="synonym">glsA</name>
    <name evidence="7" type="ORF">J6TS1_32740</name>
</gene>
<dbReference type="PANTHER" id="PTHR12544:SF29">
    <property type="entry name" value="GLUTAMINASE"/>
    <property type="match status" value="1"/>
</dbReference>
<dbReference type="SUPFAM" id="SSF56601">
    <property type="entry name" value="beta-lactamase/transpeptidase-like"/>
    <property type="match status" value="1"/>
</dbReference>
<dbReference type="Gene3D" id="3.40.710.10">
    <property type="entry name" value="DD-peptidase/beta-lactamase superfamily"/>
    <property type="match status" value="1"/>
</dbReference>
<organism evidence="7 8">
    <name type="scientific">Siminovitchia terrae</name>
    <name type="common">Bacillus terrae</name>
    <dbReference type="NCBI Taxonomy" id="1914933"/>
    <lineage>
        <taxon>Bacteria</taxon>
        <taxon>Bacillati</taxon>
        <taxon>Bacillota</taxon>
        <taxon>Bacilli</taxon>
        <taxon>Bacillales</taxon>
        <taxon>Bacillaceae</taxon>
        <taxon>Siminovitchia</taxon>
    </lineage>
</organism>
<protein>
    <recommendedName>
        <fullName evidence="3 6">Glutaminase</fullName>
        <ecNumber evidence="3 6">3.5.1.2</ecNumber>
    </recommendedName>
</protein>
<dbReference type="InterPro" id="IPR015868">
    <property type="entry name" value="Glutaminase"/>
</dbReference>
<dbReference type="Pfam" id="PF04960">
    <property type="entry name" value="Glutaminase"/>
    <property type="match status" value="1"/>
</dbReference>
<dbReference type="InterPro" id="IPR012338">
    <property type="entry name" value="Beta-lactam/transpept-like"/>
</dbReference>
<keyword evidence="4 6" id="KW-0378">Hydrolase</keyword>
<dbReference type="EC" id="3.5.1.2" evidence="3 6"/>
<feature type="binding site" evidence="6">
    <location>
        <position position="144"/>
    </location>
    <ligand>
        <name>substrate</name>
    </ligand>
</feature>
<dbReference type="HAMAP" id="MF_00313">
    <property type="entry name" value="Glutaminase"/>
    <property type="match status" value="1"/>
</dbReference>
<proteinExistence type="inferred from homology"/>
<dbReference type="PANTHER" id="PTHR12544">
    <property type="entry name" value="GLUTAMINASE"/>
    <property type="match status" value="1"/>
</dbReference>
<dbReference type="Proteomes" id="UP000680670">
    <property type="component" value="Unassembled WGS sequence"/>
</dbReference>
<evidence type="ECO:0000256" key="6">
    <source>
        <dbReference type="HAMAP-Rule" id="MF_00313"/>
    </source>
</evidence>
<evidence type="ECO:0000313" key="8">
    <source>
        <dbReference type="Proteomes" id="UP000680670"/>
    </source>
</evidence>
<feature type="binding site" evidence="6">
    <location>
        <position position="92"/>
    </location>
    <ligand>
        <name>substrate</name>
    </ligand>
</feature>
<evidence type="ECO:0000256" key="3">
    <source>
        <dbReference type="ARBA" id="ARBA00012918"/>
    </source>
</evidence>
<name>A0ABQ4L0F4_SIMTE</name>
<feature type="binding site" evidence="6">
    <location>
        <position position="290"/>
    </location>
    <ligand>
        <name>substrate</name>
    </ligand>
</feature>
<feature type="binding site" evidence="6">
    <location>
        <position position="272"/>
    </location>
    <ligand>
        <name>substrate</name>
    </ligand>
</feature>
<keyword evidence="6" id="KW-0007">Acetylation</keyword>
<evidence type="ECO:0000256" key="2">
    <source>
        <dbReference type="ARBA" id="ARBA00011881"/>
    </source>
</evidence>